<proteinExistence type="predicted"/>
<feature type="compositionally biased region" description="Basic residues" evidence="1">
    <location>
        <begin position="752"/>
        <end position="762"/>
    </location>
</feature>
<dbReference type="SMART" id="SM00256">
    <property type="entry name" value="FBOX"/>
    <property type="match status" value="1"/>
</dbReference>
<feature type="compositionally biased region" description="Basic residues" evidence="1">
    <location>
        <begin position="41"/>
        <end position="50"/>
    </location>
</feature>
<evidence type="ECO:0000313" key="3">
    <source>
        <dbReference type="EMBL" id="KAG0259609.1"/>
    </source>
</evidence>
<reference evidence="3" key="1">
    <citation type="journal article" date="2020" name="Fungal Divers.">
        <title>Resolving the Mortierellaceae phylogeny through synthesis of multi-gene phylogenetics and phylogenomics.</title>
        <authorList>
            <person name="Vandepol N."/>
            <person name="Liber J."/>
            <person name="Desiro A."/>
            <person name="Na H."/>
            <person name="Kennedy M."/>
            <person name="Barry K."/>
            <person name="Grigoriev I.V."/>
            <person name="Miller A.N."/>
            <person name="O'Donnell K."/>
            <person name="Stajich J.E."/>
            <person name="Bonito G."/>
        </authorList>
    </citation>
    <scope>NUCLEOTIDE SEQUENCE</scope>
    <source>
        <strain evidence="3">BC1065</strain>
    </source>
</reference>
<dbReference type="InterPro" id="IPR036047">
    <property type="entry name" value="F-box-like_dom_sf"/>
</dbReference>
<feature type="region of interest" description="Disordered" evidence="1">
    <location>
        <begin position="31"/>
        <end position="79"/>
    </location>
</feature>
<feature type="region of interest" description="Disordered" evidence="1">
    <location>
        <begin position="867"/>
        <end position="959"/>
    </location>
</feature>
<feature type="compositionally biased region" description="Polar residues" evidence="1">
    <location>
        <begin position="115"/>
        <end position="125"/>
    </location>
</feature>
<dbReference type="OrthoDB" id="3871491at2759"/>
<organism evidence="3 4">
    <name type="scientific">Actinomortierella ambigua</name>
    <dbReference type="NCBI Taxonomy" id="1343610"/>
    <lineage>
        <taxon>Eukaryota</taxon>
        <taxon>Fungi</taxon>
        <taxon>Fungi incertae sedis</taxon>
        <taxon>Mucoromycota</taxon>
        <taxon>Mortierellomycotina</taxon>
        <taxon>Mortierellomycetes</taxon>
        <taxon>Mortierellales</taxon>
        <taxon>Mortierellaceae</taxon>
        <taxon>Actinomortierella</taxon>
    </lineage>
</organism>
<dbReference type="InterPro" id="IPR001810">
    <property type="entry name" value="F-box_dom"/>
</dbReference>
<feature type="region of interest" description="Disordered" evidence="1">
    <location>
        <begin position="739"/>
        <end position="830"/>
    </location>
</feature>
<dbReference type="EMBL" id="JAAAJB010000278">
    <property type="protein sequence ID" value="KAG0259609.1"/>
    <property type="molecule type" value="Genomic_DNA"/>
</dbReference>
<dbReference type="SUPFAM" id="SSF81383">
    <property type="entry name" value="F-box domain"/>
    <property type="match status" value="1"/>
</dbReference>
<feature type="region of interest" description="Disordered" evidence="1">
    <location>
        <begin position="332"/>
        <end position="360"/>
    </location>
</feature>
<dbReference type="Gene3D" id="1.20.1280.50">
    <property type="match status" value="1"/>
</dbReference>
<sequence length="1050" mass="118150">MLKFVKEGALDILALTLPSSLLESIRKISEEELLPPSPVSHKQRQPRARTQKQAQQETANFRRHQDQDQDQGPRGLQARHHSERDTLVFPGDHHKQSLIAVHLNTTQQHNDDNDPCSQQRSSQRPLNLRSLDHTQEDDDDEGWWRRASKLSIHPHDQNPLLQQGGNHSLYADDDSDYDSIEVDSDYDSDVYAMGDSPDQQRRVQDLPYEVLAHILGFLPASDLMSALSVCRQWRQIALLETRQVDISECFPQDCLGLDSREEYSDFEFVVHLFSTFPLISTIIIKERYLRDRDMRVVTAGILAGKMAFTHWSPHFAEMERQYQLHLNASSSSSTLAPQSQDRQDNTEERAQPQQCSPHGITCTATCNSSNSGHTRIIPKIMRGSIKEELLRFSRSVATYVLVPQTRNTLRKKIQAQLQANLEQKHQQDYWWMVQEGFQPERRPPVNASTITDKHALVPITHYRFQDCCFANDWGANMDLNKLPMIGLAAAISNQGLVVDLDGSYGAPSKSVKTMLGFCFGPNCVISLAFGFRHTHMELEHVTEMMSENNILYRMDIVNAPAYQDLILLPALRGLGRLLTQMQRCCLELDEQGLQINLQEAATVFQGLARDLALAEEIIQDDTKEDEEEDCEEQQRNKGARTSGDRSPRPLSTSSRSALLKNQGANGAAASFVDPIEALAGQLVFPPSAKDQDKQRTAKVILRGVVAEGLKGLLSTRDKTTGQALLHTLAWRRHYSSTMAQLESQEAQATKREGRRKRAHHPSKPSTTTRSTSMDSIFPSSQQPQRRPSSSDHRRQQPQHQEPMQHQQHQQQQQQSQPIAVPTARESGFLSTSPPSLAILRAALPAALSSFPLTLRRRSLPLVWFGSSPPRWSTSHGSDSESSSSSSSSKGDEDSDDSESDHETGAEGEKEEGEEQKGRAVGSLSKNILQRQHGNLGDNDGENDCYSDGDDNDEHDHEHDGEEATDWLLLGFPWSREERRQLARLDHYHPILVALRMAKVLLDKGADPNVFNNDGRPAAVCASFMGFQPMETLLVRHGGILRELTRIRETM</sequence>
<dbReference type="Proteomes" id="UP000807716">
    <property type="component" value="Unassembled WGS sequence"/>
</dbReference>
<feature type="region of interest" description="Disordered" evidence="1">
    <location>
        <begin position="619"/>
        <end position="655"/>
    </location>
</feature>
<comment type="caution">
    <text evidence="3">The sequence shown here is derived from an EMBL/GenBank/DDBJ whole genome shotgun (WGS) entry which is preliminary data.</text>
</comment>
<feature type="region of interest" description="Disordered" evidence="1">
    <location>
        <begin position="154"/>
        <end position="174"/>
    </location>
</feature>
<feature type="compositionally biased region" description="Polar residues" evidence="1">
    <location>
        <begin position="351"/>
        <end position="360"/>
    </location>
</feature>
<feature type="compositionally biased region" description="Basic and acidic residues" evidence="1">
    <location>
        <begin position="341"/>
        <end position="350"/>
    </location>
</feature>
<feature type="compositionally biased region" description="Low complexity" evidence="1">
    <location>
        <begin position="872"/>
        <end position="888"/>
    </location>
</feature>
<dbReference type="AlphaFoldDB" id="A0A9P6Q4V3"/>
<feature type="compositionally biased region" description="Low complexity" evidence="1">
    <location>
        <begin position="797"/>
        <end position="817"/>
    </location>
</feature>
<feature type="region of interest" description="Disordered" evidence="1">
    <location>
        <begin position="107"/>
        <end position="142"/>
    </location>
</feature>
<dbReference type="PROSITE" id="PS50181">
    <property type="entry name" value="FBOX"/>
    <property type="match status" value="1"/>
</dbReference>
<gene>
    <name evidence="3" type="ORF">DFQ27_003965</name>
</gene>
<name>A0A9P6Q4V3_9FUNG</name>
<keyword evidence="4" id="KW-1185">Reference proteome</keyword>
<feature type="compositionally biased region" description="Acidic residues" evidence="1">
    <location>
        <begin position="619"/>
        <end position="631"/>
    </location>
</feature>
<evidence type="ECO:0000256" key="1">
    <source>
        <dbReference type="SAM" id="MobiDB-lite"/>
    </source>
</evidence>
<dbReference type="SUPFAM" id="SSF48403">
    <property type="entry name" value="Ankyrin repeat"/>
    <property type="match status" value="1"/>
</dbReference>
<feature type="domain" description="F-box" evidence="2">
    <location>
        <begin position="200"/>
        <end position="236"/>
    </location>
</feature>
<feature type="compositionally biased region" description="Acidic residues" evidence="1">
    <location>
        <begin position="938"/>
        <end position="952"/>
    </location>
</feature>
<evidence type="ECO:0000259" key="2">
    <source>
        <dbReference type="PROSITE" id="PS50181"/>
    </source>
</evidence>
<protein>
    <recommendedName>
        <fullName evidence="2">F-box domain-containing protein</fullName>
    </recommendedName>
</protein>
<dbReference type="Pfam" id="PF12937">
    <property type="entry name" value="F-box-like"/>
    <property type="match status" value="1"/>
</dbReference>
<accession>A0A9P6Q4V3</accession>
<dbReference type="InterPro" id="IPR036770">
    <property type="entry name" value="Ankyrin_rpt-contain_sf"/>
</dbReference>
<evidence type="ECO:0000313" key="4">
    <source>
        <dbReference type="Proteomes" id="UP000807716"/>
    </source>
</evidence>
<feature type="compositionally biased region" description="Polar residues" evidence="1">
    <location>
        <begin position="923"/>
        <end position="932"/>
    </location>
</feature>
<feature type="compositionally biased region" description="Low complexity" evidence="1">
    <location>
        <begin position="763"/>
        <end position="787"/>
    </location>
</feature>